<evidence type="ECO:0000259" key="6">
    <source>
        <dbReference type="PROSITE" id="PS51036"/>
    </source>
</evidence>
<evidence type="ECO:0000256" key="4">
    <source>
        <dbReference type="ARBA" id="ARBA00022833"/>
    </source>
</evidence>
<evidence type="ECO:0000259" key="7">
    <source>
        <dbReference type="PROSITE" id="PS51039"/>
    </source>
</evidence>
<dbReference type="InterPro" id="IPR035896">
    <property type="entry name" value="AN1-like_Znf"/>
</dbReference>
<evidence type="ECO:0000256" key="2">
    <source>
        <dbReference type="ARBA" id="ARBA00022723"/>
    </source>
</evidence>
<dbReference type="SMART" id="SM00154">
    <property type="entry name" value="ZnF_AN1"/>
    <property type="match status" value="1"/>
</dbReference>
<dbReference type="PANTHER" id="PTHR10634:SF67">
    <property type="entry name" value="AN1-TYPE ZINC FINGER PROTEIN 3"/>
    <property type="match status" value="1"/>
</dbReference>
<dbReference type="PANTHER" id="PTHR10634">
    <property type="entry name" value="AN1-TYPE ZINC FINGER PROTEIN"/>
    <property type="match status" value="1"/>
</dbReference>
<keyword evidence="9" id="KW-1185">Reference proteome</keyword>
<feature type="domain" description="A20-type" evidence="6">
    <location>
        <begin position="10"/>
        <end position="44"/>
    </location>
</feature>
<dbReference type="EMBL" id="JBBPBK010000006">
    <property type="protein sequence ID" value="KAK9284076.1"/>
    <property type="molecule type" value="Genomic_DNA"/>
</dbReference>
<proteinExistence type="predicted"/>
<dbReference type="InterPro" id="IPR000058">
    <property type="entry name" value="Znf_AN1"/>
</dbReference>
<dbReference type="InterPro" id="IPR050652">
    <property type="entry name" value="AN1_A20_ZnFinger"/>
</dbReference>
<dbReference type="GO" id="GO:0003677">
    <property type="term" value="F:DNA binding"/>
    <property type="evidence" value="ECO:0007669"/>
    <property type="project" value="InterPro"/>
</dbReference>
<name>A0AAP0RSZ5_LIQFO</name>
<organism evidence="8 9">
    <name type="scientific">Liquidambar formosana</name>
    <name type="common">Formosan gum</name>
    <dbReference type="NCBI Taxonomy" id="63359"/>
    <lineage>
        <taxon>Eukaryota</taxon>
        <taxon>Viridiplantae</taxon>
        <taxon>Streptophyta</taxon>
        <taxon>Embryophyta</taxon>
        <taxon>Tracheophyta</taxon>
        <taxon>Spermatophyta</taxon>
        <taxon>Magnoliopsida</taxon>
        <taxon>eudicotyledons</taxon>
        <taxon>Gunneridae</taxon>
        <taxon>Pentapetalae</taxon>
        <taxon>Saxifragales</taxon>
        <taxon>Altingiaceae</taxon>
        <taxon>Liquidambar</taxon>
    </lineage>
</organism>
<dbReference type="Gene3D" id="1.20.5.4770">
    <property type="match status" value="1"/>
</dbReference>
<evidence type="ECO:0008006" key="10">
    <source>
        <dbReference type="Google" id="ProtNLM"/>
    </source>
</evidence>
<comment type="function">
    <text evidence="1">May be involved in environmental stress response.</text>
</comment>
<reference evidence="8 9" key="1">
    <citation type="journal article" date="2024" name="Plant J.">
        <title>Genome sequences and population genomics reveal climatic adaptation and genomic divergence between two closely related sweetgum species.</title>
        <authorList>
            <person name="Xu W.Q."/>
            <person name="Ren C.Q."/>
            <person name="Zhang X.Y."/>
            <person name="Comes H.P."/>
            <person name="Liu X.H."/>
            <person name="Li Y.G."/>
            <person name="Kettle C.J."/>
            <person name="Jalonen R."/>
            <person name="Gaisberger H."/>
            <person name="Ma Y.Z."/>
            <person name="Qiu Y.X."/>
        </authorList>
    </citation>
    <scope>NUCLEOTIDE SEQUENCE [LARGE SCALE GENOMIC DNA]</scope>
    <source>
        <strain evidence="8">Hangzhou</strain>
    </source>
</reference>
<evidence type="ECO:0000256" key="1">
    <source>
        <dbReference type="ARBA" id="ARBA00003732"/>
    </source>
</evidence>
<evidence type="ECO:0000313" key="8">
    <source>
        <dbReference type="EMBL" id="KAK9284076.1"/>
    </source>
</evidence>
<dbReference type="InterPro" id="IPR002653">
    <property type="entry name" value="Znf_A20"/>
</dbReference>
<accession>A0AAP0RSZ5</accession>
<comment type="caution">
    <text evidence="8">The sequence shown here is derived from an EMBL/GenBank/DDBJ whole genome shotgun (WGS) entry which is preliminary data.</text>
</comment>
<dbReference type="GO" id="GO:0008270">
    <property type="term" value="F:zinc ion binding"/>
    <property type="evidence" value="ECO:0007669"/>
    <property type="project" value="UniProtKB-KW"/>
</dbReference>
<dbReference type="PROSITE" id="PS51036">
    <property type="entry name" value="ZF_A20"/>
    <property type="match status" value="1"/>
</dbReference>
<dbReference type="PROSITE" id="PS51039">
    <property type="entry name" value="ZF_AN1"/>
    <property type="match status" value="1"/>
</dbReference>
<dbReference type="Gene3D" id="4.10.1110.10">
    <property type="entry name" value="AN1-like Zinc finger"/>
    <property type="match status" value="1"/>
</dbReference>
<sequence length="162" mass="17359">MAEEHRFQSPQGQRLCANNCGFFGSPATLNLCSKCYRDSRLNDQQQPSSSSATAAGRVKSAVVSSPLWEVVCDGHDSATAAGGKITPAESSGQETRLGQPNRCAACRRRVGLTGFNCRCGTTFCGTHRYPEQHGCSFDFKGEGRQAIAMANPVIKAAKIEKI</sequence>
<dbReference type="FunFam" id="4.10.1110.10:FF:000001">
    <property type="entry name" value="Zinc finger AN1-type containing 6"/>
    <property type="match status" value="1"/>
</dbReference>
<dbReference type="Proteomes" id="UP001415857">
    <property type="component" value="Unassembled WGS sequence"/>
</dbReference>
<dbReference type="AlphaFoldDB" id="A0AAP0RSZ5"/>
<dbReference type="SUPFAM" id="SSF57716">
    <property type="entry name" value="Glucocorticoid receptor-like (DNA-binding domain)"/>
    <property type="match status" value="1"/>
</dbReference>
<evidence type="ECO:0000313" key="9">
    <source>
        <dbReference type="Proteomes" id="UP001415857"/>
    </source>
</evidence>
<evidence type="ECO:0000256" key="3">
    <source>
        <dbReference type="ARBA" id="ARBA00022771"/>
    </source>
</evidence>
<keyword evidence="4" id="KW-0862">Zinc</keyword>
<feature type="domain" description="AN1-type" evidence="7">
    <location>
        <begin position="97"/>
        <end position="143"/>
    </location>
</feature>
<evidence type="ECO:0000256" key="5">
    <source>
        <dbReference type="PROSITE-ProRule" id="PRU00449"/>
    </source>
</evidence>
<dbReference type="SUPFAM" id="SSF118310">
    <property type="entry name" value="AN1-like Zinc finger"/>
    <property type="match status" value="1"/>
</dbReference>
<dbReference type="Pfam" id="PF01428">
    <property type="entry name" value="zf-AN1"/>
    <property type="match status" value="1"/>
</dbReference>
<gene>
    <name evidence="8" type="ORF">L1049_012336</name>
</gene>
<dbReference type="SMART" id="SM00259">
    <property type="entry name" value="ZnF_A20"/>
    <property type="match status" value="1"/>
</dbReference>
<dbReference type="Pfam" id="PF01754">
    <property type="entry name" value="zf-A20"/>
    <property type="match status" value="1"/>
</dbReference>
<keyword evidence="2" id="KW-0479">Metal-binding</keyword>
<protein>
    <recommendedName>
        <fullName evidence="10">Zinc finger A20 and AN1 domain-containing stress-associated protein 4</fullName>
    </recommendedName>
</protein>
<keyword evidence="3 5" id="KW-0863">Zinc-finger</keyword>